<dbReference type="Pfam" id="PF00069">
    <property type="entry name" value="Pkinase"/>
    <property type="match status" value="2"/>
</dbReference>
<evidence type="ECO:0000313" key="10">
    <source>
        <dbReference type="EMBL" id="OJJ46586.1"/>
    </source>
</evidence>
<keyword evidence="11" id="KW-1185">Reference proteome</keyword>
<dbReference type="PROSITE" id="PS50011">
    <property type="entry name" value="PROTEIN_KINASE_DOM"/>
    <property type="match status" value="1"/>
</dbReference>
<dbReference type="EC" id="2.7.11.1" evidence="1"/>
<dbReference type="GO" id="GO:0050684">
    <property type="term" value="P:regulation of mRNA processing"/>
    <property type="evidence" value="ECO:0007669"/>
    <property type="project" value="TreeGrafter"/>
</dbReference>
<dbReference type="InterPro" id="IPR051334">
    <property type="entry name" value="SRPK"/>
</dbReference>
<dbReference type="SMART" id="SM00220">
    <property type="entry name" value="S_TKc"/>
    <property type="match status" value="1"/>
</dbReference>
<accession>A0A1L9SHL2</accession>
<dbReference type="STRING" id="1073090.A0A1L9SHL2"/>
<evidence type="ECO:0000256" key="2">
    <source>
        <dbReference type="ARBA" id="ARBA00022527"/>
    </source>
</evidence>
<protein>
    <recommendedName>
        <fullName evidence="1">non-specific serine/threonine protein kinase</fullName>
        <ecNumber evidence="1">2.7.11.1</ecNumber>
    </recommendedName>
</protein>
<dbReference type="PANTHER" id="PTHR47634">
    <property type="entry name" value="PROTEIN KINASE DOMAIN-CONTAINING PROTEIN-RELATED"/>
    <property type="match status" value="1"/>
</dbReference>
<evidence type="ECO:0000313" key="11">
    <source>
        <dbReference type="Proteomes" id="UP000184188"/>
    </source>
</evidence>
<dbReference type="GO" id="GO:0004674">
    <property type="term" value="F:protein serine/threonine kinase activity"/>
    <property type="evidence" value="ECO:0007669"/>
    <property type="project" value="UniProtKB-KW"/>
</dbReference>
<dbReference type="GO" id="GO:0000245">
    <property type="term" value="P:spliceosomal complex assembly"/>
    <property type="evidence" value="ECO:0007669"/>
    <property type="project" value="TreeGrafter"/>
</dbReference>
<dbReference type="EMBL" id="KV878342">
    <property type="protein sequence ID" value="OJJ46586.1"/>
    <property type="molecule type" value="Genomic_DNA"/>
</dbReference>
<dbReference type="Gene3D" id="1.10.510.10">
    <property type="entry name" value="Transferase(Phosphotransferase) domain 1"/>
    <property type="match status" value="1"/>
</dbReference>
<evidence type="ECO:0000256" key="5">
    <source>
        <dbReference type="ARBA" id="ARBA00022777"/>
    </source>
</evidence>
<comment type="catalytic activity">
    <reaction evidence="8">
        <text>L-seryl-[protein] + ATP = O-phospho-L-seryl-[protein] + ADP + H(+)</text>
        <dbReference type="Rhea" id="RHEA:17989"/>
        <dbReference type="Rhea" id="RHEA-COMP:9863"/>
        <dbReference type="Rhea" id="RHEA-COMP:11604"/>
        <dbReference type="ChEBI" id="CHEBI:15378"/>
        <dbReference type="ChEBI" id="CHEBI:29999"/>
        <dbReference type="ChEBI" id="CHEBI:30616"/>
        <dbReference type="ChEBI" id="CHEBI:83421"/>
        <dbReference type="ChEBI" id="CHEBI:456216"/>
        <dbReference type="EC" id="2.7.11.1"/>
    </reaction>
</comment>
<keyword evidence="4" id="KW-0547">Nucleotide-binding</keyword>
<dbReference type="Gene3D" id="3.30.200.20">
    <property type="entry name" value="Phosphorylase Kinase, domain 1"/>
    <property type="match status" value="1"/>
</dbReference>
<dbReference type="RefSeq" id="XP_022581096.1">
    <property type="nucleotide sequence ID" value="XM_022723082.1"/>
</dbReference>
<evidence type="ECO:0000256" key="4">
    <source>
        <dbReference type="ARBA" id="ARBA00022741"/>
    </source>
</evidence>
<sequence length="370" mass="41857">MRRFERIYDVVEPVEEYRPGGYHPVQLKDVLHSRYEVIGKLAFGQSSTVWAAKDRKIQRQVALKILKADASSENRELGILLNLASCDLDHPGRAHVIELLDHFYHQGPNGTHLCLVLPVMVSDGSSMTVSGKPHSSGYVRTICRQLLLGTIDFLHHLGIVHCDLKPANIMFSVSTNDEGFLQPPEFCPVQWLEGVARDDSAPRYLMPTQRPRGYLDNACFSTLTLKIGDFGAAQWAQQCNQRPATPTALRAPEIINQEKWDMNIDIWTLGCSIFELATNEPLFPLDTFGLTEAEVDQDHRSLITQRFCPISQKDGDFPEYLQNRLHNTFGAKNKQGFASFLLFMLQLNPQCRLSAKRLLTDLFLLDDFQG</sequence>
<keyword evidence="6" id="KW-0067">ATP-binding</keyword>
<gene>
    <name evidence="10" type="ORF">ASPZODRAFT_132656</name>
</gene>
<dbReference type="GeneID" id="34609547"/>
<dbReference type="InterPro" id="IPR011009">
    <property type="entry name" value="Kinase-like_dom_sf"/>
</dbReference>
<dbReference type="GO" id="GO:0005524">
    <property type="term" value="F:ATP binding"/>
    <property type="evidence" value="ECO:0007669"/>
    <property type="project" value="UniProtKB-KW"/>
</dbReference>
<reference evidence="11" key="1">
    <citation type="journal article" date="2017" name="Genome Biol.">
        <title>Comparative genomics reveals high biological diversity and specific adaptations in the industrially and medically important fungal genus Aspergillus.</title>
        <authorList>
            <person name="de Vries R.P."/>
            <person name="Riley R."/>
            <person name="Wiebenga A."/>
            <person name="Aguilar-Osorio G."/>
            <person name="Amillis S."/>
            <person name="Uchima C.A."/>
            <person name="Anderluh G."/>
            <person name="Asadollahi M."/>
            <person name="Askin M."/>
            <person name="Barry K."/>
            <person name="Battaglia E."/>
            <person name="Bayram O."/>
            <person name="Benocci T."/>
            <person name="Braus-Stromeyer S.A."/>
            <person name="Caldana C."/>
            <person name="Canovas D."/>
            <person name="Cerqueira G.C."/>
            <person name="Chen F."/>
            <person name="Chen W."/>
            <person name="Choi C."/>
            <person name="Clum A."/>
            <person name="Dos Santos R.A."/>
            <person name="Damasio A.R."/>
            <person name="Diallinas G."/>
            <person name="Emri T."/>
            <person name="Fekete E."/>
            <person name="Flipphi M."/>
            <person name="Freyberg S."/>
            <person name="Gallo A."/>
            <person name="Gournas C."/>
            <person name="Habgood R."/>
            <person name="Hainaut M."/>
            <person name="Harispe M.L."/>
            <person name="Henrissat B."/>
            <person name="Hilden K.S."/>
            <person name="Hope R."/>
            <person name="Hossain A."/>
            <person name="Karabika E."/>
            <person name="Karaffa L."/>
            <person name="Karanyi Z."/>
            <person name="Krasevec N."/>
            <person name="Kuo A."/>
            <person name="Kusch H."/>
            <person name="LaButti K."/>
            <person name="Lagendijk E.L."/>
            <person name="Lapidus A."/>
            <person name="Levasseur A."/>
            <person name="Lindquist E."/>
            <person name="Lipzen A."/>
            <person name="Logrieco A.F."/>
            <person name="MacCabe A."/>
            <person name="Maekelae M.R."/>
            <person name="Malavazi I."/>
            <person name="Melin P."/>
            <person name="Meyer V."/>
            <person name="Mielnichuk N."/>
            <person name="Miskei M."/>
            <person name="Molnar A.P."/>
            <person name="Mule G."/>
            <person name="Ngan C.Y."/>
            <person name="Orejas M."/>
            <person name="Orosz E."/>
            <person name="Ouedraogo J.P."/>
            <person name="Overkamp K.M."/>
            <person name="Park H.-S."/>
            <person name="Perrone G."/>
            <person name="Piumi F."/>
            <person name="Punt P.J."/>
            <person name="Ram A.F."/>
            <person name="Ramon A."/>
            <person name="Rauscher S."/>
            <person name="Record E."/>
            <person name="Riano-Pachon D.M."/>
            <person name="Robert V."/>
            <person name="Roehrig J."/>
            <person name="Ruller R."/>
            <person name="Salamov A."/>
            <person name="Salih N.S."/>
            <person name="Samson R.A."/>
            <person name="Sandor E."/>
            <person name="Sanguinetti M."/>
            <person name="Schuetze T."/>
            <person name="Sepcic K."/>
            <person name="Shelest E."/>
            <person name="Sherlock G."/>
            <person name="Sophianopoulou V."/>
            <person name="Squina F.M."/>
            <person name="Sun H."/>
            <person name="Susca A."/>
            <person name="Todd R.B."/>
            <person name="Tsang A."/>
            <person name="Unkles S.E."/>
            <person name="van de Wiele N."/>
            <person name="van Rossen-Uffink D."/>
            <person name="Oliveira J.V."/>
            <person name="Vesth T.C."/>
            <person name="Visser J."/>
            <person name="Yu J.-H."/>
            <person name="Zhou M."/>
            <person name="Andersen M.R."/>
            <person name="Archer D.B."/>
            <person name="Baker S.E."/>
            <person name="Benoit I."/>
            <person name="Brakhage A.A."/>
            <person name="Braus G.H."/>
            <person name="Fischer R."/>
            <person name="Frisvad J.C."/>
            <person name="Goldman G.H."/>
            <person name="Houbraken J."/>
            <person name="Oakley B."/>
            <person name="Pocsi I."/>
            <person name="Scazzocchio C."/>
            <person name="Seiboth B."/>
            <person name="vanKuyk P.A."/>
            <person name="Wortman J."/>
            <person name="Dyer P.S."/>
            <person name="Grigoriev I.V."/>
        </authorList>
    </citation>
    <scope>NUCLEOTIDE SEQUENCE [LARGE SCALE GENOMIC DNA]</scope>
    <source>
        <strain evidence="11">CBS 506.65</strain>
    </source>
</reference>
<evidence type="ECO:0000256" key="6">
    <source>
        <dbReference type="ARBA" id="ARBA00022840"/>
    </source>
</evidence>
<keyword evidence="5" id="KW-0418">Kinase</keyword>
<comment type="catalytic activity">
    <reaction evidence="7">
        <text>L-threonyl-[protein] + ATP = O-phospho-L-threonyl-[protein] + ADP + H(+)</text>
        <dbReference type="Rhea" id="RHEA:46608"/>
        <dbReference type="Rhea" id="RHEA-COMP:11060"/>
        <dbReference type="Rhea" id="RHEA-COMP:11605"/>
        <dbReference type="ChEBI" id="CHEBI:15378"/>
        <dbReference type="ChEBI" id="CHEBI:30013"/>
        <dbReference type="ChEBI" id="CHEBI:30616"/>
        <dbReference type="ChEBI" id="CHEBI:61977"/>
        <dbReference type="ChEBI" id="CHEBI:456216"/>
        <dbReference type="EC" id="2.7.11.1"/>
    </reaction>
</comment>
<dbReference type="VEuPathDB" id="FungiDB:ASPZODRAFT_132656"/>
<dbReference type="PROSITE" id="PS00108">
    <property type="entry name" value="PROTEIN_KINASE_ST"/>
    <property type="match status" value="1"/>
</dbReference>
<evidence type="ECO:0000256" key="7">
    <source>
        <dbReference type="ARBA" id="ARBA00047899"/>
    </source>
</evidence>
<keyword evidence="2" id="KW-0723">Serine/threonine-protein kinase</keyword>
<feature type="domain" description="Protein kinase" evidence="9">
    <location>
        <begin position="35"/>
        <end position="364"/>
    </location>
</feature>
<dbReference type="PANTHER" id="PTHR47634:SF9">
    <property type="entry name" value="PROTEIN KINASE DOMAIN-CONTAINING PROTEIN-RELATED"/>
    <property type="match status" value="1"/>
</dbReference>
<dbReference type="OrthoDB" id="5979581at2759"/>
<evidence type="ECO:0000256" key="3">
    <source>
        <dbReference type="ARBA" id="ARBA00022679"/>
    </source>
</evidence>
<evidence type="ECO:0000256" key="1">
    <source>
        <dbReference type="ARBA" id="ARBA00012513"/>
    </source>
</evidence>
<keyword evidence="3" id="KW-0808">Transferase</keyword>
<proteinExistence type="predicted"/>
<name>A0A1L9SHL2_9EURO</name>
<dbReference type="Proteomes" id="UP000184188">
    <property type="component" value="Unassembled WGS sequence"/>
</dbReference>
<dbReference type="AlphaFoldDB" id="A0A1L9SHL2"/>
<evidence type="ECO:0000259" key="9">
    <source>
        <dbReference type="PROSITE" id="PS50011"/>
    </source>
</evidence>
<dbReference type="SUPFAM" id="SSF56112">
    <property type="entry name" value="Protein kinase-like (PK-like)"/>
    <property type="match status" value="1"/>
</dbReference>
<dbReference type="InterPro" id="IPR008271">
    <property type="entry name" value="Ser/Thr_kinase_AS"/>
</dbReference>
<dbReference type="InterPro" id="IPR000719">
    <property type="entry name" value="Prot_kinase_dom"/>
</dbReference>
<evidence type="ECO:0000256" key="8">
    <source>
        <dbReference type="ARBA" id="ARBA00048679"/>
    </source>
</evidence>
<organism evidence="10 11">
    <name type="scientific">Penicilliopsis zonata CBS 506.65</name>
    <dbReference type="NCBI Taxonomy" id="1073090"/>
    <lineage>
        <taxon>Eukaryota</taxon>
        <taxon>Fungi</taxon>
        <taxon>Dikarya</taxon>
        <taxon>Ascomycota</taxon>
        <taxon>Pezizomycotina</taxon>
        <taxon>Eurotiomycetes</taxon>
        <taxon>Eurotiomycetidae</taxon>
        <taxon>Eurotiales</taxon>
        <taxon>Aspergillaceae</taxon>
        <taxon>Penicilliopsis</taxon>
    </lineage>
</organism>